<dbReference type="OrthoDB" id="680379at2759"/>
<reference evidence="3" key="3">
    <citation type="submission" date="2018-08" db="UniProtKB">
        <authorList>
            <consortium name="EnsemblPlants"/>
        </authorList>
    </citation>
    <scope>IDENTIFICATION</scope>
    <source>
        <strain evidence="3">cv. Bd21</strain>
    </source>
</reference>
<protein>
    <submittedName>
        <fullName evidence="2 3">Uncharacterized protein</fullName>
    </submittedName>
</protein>
<dbReference type="EnsemblPlants" id="KQK12983">
    <property type="protein sequence ID" value="KQK12983"/>
    <property type="gene ID" value="BRADI_1g07225v3"/>
</dbReference>
<evidence type="ECO:0000256" key="1">
    <source>
        <dbReference type="SAM" id="MobiDB-lite"/>
    </source>
</evidence>
<sequence>MVPFSSVQPGALLSPKVSSSRAFSVCCVCSFILSSKVVHLSGFQPAVSLRRKGRAADLQLLLHSSPASLGCVQKIELPILHKSTSYGVPITTSRSHLVGHHVEAVIQQENQSTGKRLMPKNRLQVILLIAVSIWLVYQLGQACSKRRPVALAVEINCDNRVDGELIQRRRLGRKVIVELAGNASQKDAPGISGHGTVSGRESMPGKGAREGQKDEDDDGFSSFDYAISMARMVQRAMDWTQVLVRRYLLSECRNERVLRLLPLKR</sequence>
<dbReference type="InParanoid" id="A0A0Q3GPP8"/>
<proteinExistence type="predicted"/>
<dbReference type="Proteomes" id="UP000008810">
    <property type="component" value="Chromosome 1"/>
</dbReference>
<name>A0A0Q3GPP8_BRADI</name>
<keyword evidence="4" id="KW-1185">Reference proteome</keyword>
<gene>
    <name evidence="2" type="ORF">BRADI_1g07225v3</name>
</gene>
<reference evidence="2 3" key="1">
    <citation type="journal article" date="2010" name="Nature">
        <title>Genome sequencing and analysis of the model grass Brachypodium distachyon.</title>
        <authorList>
            <consortium name="International Brachypodium Initiative"/>
        </authorList>
    </citation>
    <scope>NUCLEOTIDE SEQUENCE [LARGE SCALE GENOMIC DNA]</scope>
    <source>
        <strain evidence="2 3">Bd21</strain>
    </source>
</reference>
<feature type="region of interest" description="Disordered" evidence="1">
    <location>
        <begin position="186"/>
        <end position="217"/>
    </location>
</feature>
<evidence type="ECO:0000313" key="4">
    <source>
        <dbReference type="Proteomes" id="UP000008810"/>
    </source>
</evidence>
<accession>A0A0Q3GPP8</accession>
<reference evidence="2" key="2">
    <citation type="submission" date="2017-06" db="EMBL/GenBank/DDBJ databases">
        <title>WGS assembly of Brachypodium distachyon.</title>
        <authorList>
            <consortium name="The International Brachypodium Initiative"/>
            <person name="Lucas S."/>
            <person name="Harmon-Smith M."/>
            <person name="Lail K."/>
            <person name="Tice H."/>
            <person name="Grimwood J."/>
            <person name="Bruce D."/>
            <person name="Barry K."/>
            <person name="Shu S."/>
            <person name="Lindquist E."/>
            <person name="Wang M."/>
            <person name="Pitluck S."/>
            <person name="Vogel J.P."/>
            <person name="Garvin D.F."/>
            <person name="Mockler T.C."/>
            <person name="Schmutz J."/>
            <person name="Rokhsar D."/>
            <person name="Bevan M.W."/>
        </authorList>
    </citation>
    <scope>NUCLEOTIDE SEQUENCE</scope>
    <source>
        <strain evidence="2">Bd21</strain>
    </source>
</reference>
<evidence type="ECO:0000313" key="3">
    <source>
        <dbReference type="EnsemblPlants" id="KQK12983"/>
    </source>
</evidence>
<evidence type="ECO:0000313" key="2">
    <source>
        <dbReference type="EMBL" id="KQK12983.1"/>
    </source>
</evidence>
<dbReference type="Gramene" id="KQK12983">
    <property type="protein sequence ID" value="KQK12983"/>
    <property type="gene ID" value="BRADI_1g07225v3"/>
</dbReference>
<dbReference type="EMBL" id="CM000880">
    <property type="protein sequence ID" value="KQK12983.1"/>
    <property type="molecule type" value="Genomic_DNA"/>
</dbReference>
<organism evidence="2">
    <name type="scientific">Brachypodium distachyon</name>
    <name type="common">Purple false brome</name>
    <name type="synonym">Trachynia distachya</name>
    <dbReference type="NCBI Taxonomy" id="15368"/>
    <lineage>
        <taxon>Eukaryota</taxon>
        <taxon>Viridiplantae</taxon>
        <taxon>Streptophyta</taxon>
        <taxon>Embryophyta</taxon>
        <taxon>Tracheophyta</taxon>
        <taxon>Spermatophyta</taxon>
        <taxon>Magnoliopsida</taxon>
        <taxon>Liliopsida</taxon>
        <taxon>Poales</taxon>
        <taxon>Poaceae</taxon>
        <taxon>BOP clade</taxon>
        <taxon>Pooideae</taxon>
        <taxon>Stipodae</taxon>
        <taxon>Brachypodieae</taxon>
        <taxon>Brachypodium</taxon>
    </lineage>
</organism>
<dbReference type="AlphaFoldDB" id="A0A0Q3GPP8"/>